<keyword evidence="2" id="KW-1185">Reference proteome</keyword>
<evidence type="ECO:0000313" key="2">
    <source>
        <dbReference type="Proteomes" id="UP000663929"/>
    </source>
</evidence>
<dbReference type="KEGG" id="scor:J3U87_32260"/>
<reference evidence="1" key="1">
    <citation type="submission" date="2021-03" db="EMBL/GenBank/DDBJ databases">
        <title>Acanthopleuribacteraceae sp. M133.</title>
        <authorList>
            <person name="Wang G."/>
        </authorList>
    </citation>
    <scope>NUCLEOTIDE SEQUENCE</scope>
    <source>
        <strain evidence="1">M133</strain>
    </source>
</reference>
<proteinExistence type="predicted"/>
<gene>
    <name evidence="1" type="ORF">J3U87_32260</name>
</gene>
<name>A0A8A4TL30_SULCO</name>
<protein>
    <submittedName>
        <fullName evidence="1">Uncharacterized protein</fullName>
    </submittedName>
</protein>
<dbReference type="EMBL" id="CP071793">
    <property type="protein sequence ID" value="QTD50283.1"/>
    <property type="molecule type" value="Genomic_DNA"/>
</dbReference>
<organism evidence="1 2">
    <name type="scientific">Sulfidibacter corallicola</name>
    <dbReference type="NCBI Taxonomy" id="2818388"/>
    <lineage>
        <taxon>Bacteria</taxon>
        <taxon>Pseudomonadati</taxon>
        <taxon>Acidobacteriota</taxon>
        <taxon>Holophagae</taxon>
        <taxon>Acanthopleuribacterales</taxon>
        <taxon>Acanthopleuribacteraceae</taxon>
        <taxon>Sulfidibacter</taxon>
    </lineage>
</organism>
<accession>A0A8A4TL30</accession>
<dbReference type="Proteomes" id="UP000663929">
    <property type="component" value="Chromosome"/>
</dbReference>
<sequence>MPQGALPGSYRSPSLAGSGLSGRLSGPILIPPCKDGDSAAMFSAEPRRFAELRPERVFHVWE</sequence>
<dbReference type="RefSeq" id="WP_237379913.1">
    <property type="nucleotide sequence ID" value="NZ_CP071793.1"/>
</dbReference>
<dbReference type="AlphaFoldDB" id="A0A8A4TL30"/>
<evidence type="ECO:0000313" key="1">
    <source>
        <dbReference type="EMBL" id="QTD50283.1"/>
    </source>
</evidence>